<keyword evidence="11" id="KW-1185">Reference proteome</keyword>
<dbReference type="GO" id="GO:0031965">
    <property type="term" value="C:nuclear membrane"/>
    <property type="evidence" value="ECO:0007669"/>
    <property type="project" value="UniProtKB-SubCell"/>
</dbReference>
<keyword evidence="7" id="KW-0653">Protein transport</keyword>
<evidence type="ECO:0000256" key="8">
    <source>
        <dbReference type="ARBA" id="ARBA00023010"/>
    </source>
</evidence>
<dbReference type="InterPro" id="IPR037665">
    <property type="entry name" value="Nucleoporin_S59-like"/>
</dbReference>
<dbReference type="GO" id="GO:0006606">
    <property type="term" value="P:protein import into nucleus"/>
    <property type="evidence" value="ECO:0007669"/>
    <property type="project" value="TreeGrafter"/>
</dbReference>
<dbReference type="PANTHER" id="PTHR23198">
    <property type="entry name" value="NUCLEOPORIN"/>
    <property type="match status" value="1"/>
</dbReference>
<evidence type="ECO:0000256" key="9">
    <source>
        <dbReference type="ARBA" id="ARBA00023132"/>
    </source>
</evidence>
<comment type="subcellular location">
    <subcellularLocation>
        <location evidence="2">Nucleus membrane</location>
        <topology evidence="2">Peripheral membrane protein</topology>
        <orientation evidence="2">Nucleoplasmic side</orientation>
    </subcellularLocation>
    <subcellularLocation>
        <location evidence="1">Nucleus</location>
        <location evidence="1">Nuclear pore complex</location>
    </subcellularLocation>
</comment>
<evidence type="ECO:0000256" key="10">
    <source>
        <dbReference type="ARBA" id="ARBA00023242"/>
    </source>
</evidence>
<keyword evidence="5" id="KW-0813">Transport</keyword>
<accession>A0A1I8BJ79</accession>
<evidence type="ECO:0000256" key="3">
    <source>
        <dbReference type="ARBA" id="ARBA00008926"/>
    </source>
</evidence>
<organism evidence="11 12">
    <name type="scientific">Meloidogyne hapla</name>
    <name type="common">Root-knot nematode worm</name>
    <dbReference type="NCBI Taxonomy" id="6305"/>
    <lineage>
        <taxon>Eukaryota</taxon>
        <taxon>Metazoa</taxon>
        <taxon>Ecdysozoa</taxon>
        <taxon>Nematoda</taxon>
        <taxon>Chromadorea</taxon>
        <taxon>Rhabditida</taxon>
        <taxon>Tylenchina</taxon>
        <taxon>Tylenchomorpha</taxon>
        <taxon>Tylenchoidea</taxon>
        <taxon>Meloidogynidae</taxon>
        <taxon>Meloidogyninae</taxon>
        <taxon>Meloidogyne</taxon>
    </lineage>
</organism>
<dbReference type="GO" id="GO:0008139">
    <property type="term" value="F:nuclear localization sequence binding"/>
    <property type="evidence" value="ECO:0007669"/>
    <property type="project" value="TreeGrafter"/>
</dbReference>
<evidence type="ECO:0000313" key="12">
    <source>
        <dbReference type="WBParaSite" id="MhA1_Contig2643.frz3.gene4"/>
    </source>
</evidence>
<keyword evidence="6" id="KW-0509">mRNA transport</keyword>
<dbReference type="GO" id="GO:0003723">
    <property type="term" value="F:RNA binding"/>
    <property type="evidence" value="ECO:0007669"/>
    <property type="project" value="TreeGrafter"/>
</dbReference>
<dbReference type="AlphaFoldDB" id="A0A1I8BJ79"/>
<dbReference type="GO" id="GO:0044614">
    <property type="term" value="C:nuclear pore cytoplasmic filaments"/>
    <property type="evidence" value="ECO:0007669"/>
    <property type="project" value="TreeGrafter"/>
</dbReference>
<dbReference type="Gene3D" id="1.10.10.2360">
    <property type="match status" value="2"/>
</dbReference>
<dbReference type="Proteomes" id="UP000095281">
    <property type="component" value="Unplaced"/>
</dbReference>
<dbReference type="Pfam" id="PF21240">
    <property type="entry name" value="Nup98_GLEBS"/>
    <property type="match status" value="2"/>
</dbReference>
<keyword evidence="8" id="KW-0811">Translocation</keyword>
<comment type="similarity">
    <text evidence="3">Belongs to the nucleoporin GLFG family.</text>
</comment>
<dbReference type="GO" id="GO:0017056">
    <property type="term" value="F:structural constituent of nuclear pore"/>
    <property type="evidence" value="ECO:0007669"/>
    <property type="project" value="TreeGrafter"/>
</dbReference>
<evidence type="ECO:0000256" key="7">
    <source>
        <dbReference type="ARBA" id="ARBA00022927"/>
    </source>
</evidence>
<name>A0A1I8BJ79_MELHA</name>
<evidence type="ECO:0000256" key="6">
    <source>
        <dbReference type="ARBA" id="ARBA00022816"/>
    </source>
</evidence>
<sequence>NSTTESDDSTGGFNYVQNPLLPSFGNVINSEKVIFTPPTGSDTMQLKGSQTQVATKLICVSAMKDFENKSLEEIRFVDYIDGKKVFSTIFRPSNSEKQQKDNTNSTIAINSSIASNPSMAANIFASPVKHTSLFGNSALNSKDAFNPFKPYYGCFEANNPLPSSRIFAAPCPALPQVFLGPATIQPSLATTTTPPPIKSNNKASFGTFDGVGQHLQQLKIKESFDTKQSNFGSFGSIQIFVPPTDQETVNYKLICISAMKNFANKSLEELRSVDYVTGKKLNSKNVFSSFNFKQQQKNKLFNFNKNPELISATNSTTMENDGTFTFVFNISVPMNFK</sequence>
<dbReference type="GO" id="GO:0034398">
    <property type="term" value="P:telomere tethering at nuclear periphery"/>
    <property type="evidence" value="ECO:0007669"/>
    <property type="project" value="TreeGrafter"/>
</dbReference>
<protein>
    <recommendedName>
        <fullName evidence="4">Nuclear pore complex protein Nup98-Nup96</fullName>
    </recommendedName>
</protein>
<dbReference type="WBParaSite" id="MhA1_Contig2643.frz3.gene4">
    <property type="protein sequence ID" value="MhA1_Contig2643.frz3.gene4"/>
    <property type="gene ID" value="MhA1_Contig2643.frz3.gene4"/>
</dbReference>
<dbReference type="PANTHER" id="PTHR23198:SF6">
    <property type="entry name" value="NUCLEAR PORE COMPLEX PROTEIN NUP98-NUP96"/>
    <property type="match status" value="1"/>
</dbReference>
<dbReference type="GO" id="GO:0006405">
    <property type="term" value="P:RNA export from nucleus"/>
    <property type="evidence" value="ECO:0007669"/>
    <property type="project" value="TreeGrafter"/>
</dbReference>
<evidence type="ECO:0000256" key="5">
    <source>
        <dbReference type="ARBA" id="ARBA00022448"/>
    </source>
</evidence>
<proteinExistence type="inferred from homology"/>
<keyword evidence="10" id="KW-0539">Nucleus</keyword>
<evidence type="ECO:0000256" key="2">
    <source>
        <dbReference type="ARBA" id="ARBA00004620"/>
    </source>
</evidence>
<evidence type="ECO:0000313" key="11">
    <source>
        <dbReference type="Proteomes" id="UP000095281"/>
    </source>
</evidence>
<dbReference type="FunFam" id="1.10.10.2360:FF:000001">
    <property type="entry name" value="Nuclear pore complex protein Nup98-Nup96"/>
    <property type="match status" value="1"/>
</dbReference>
<keyword evidence="9" id="KW-0906">Nuclear pore complex</keyword>
<reference evidence="12" key="1">
    <citation type="submission" date="2016-11" db="UniProtKB">
        <authorList>
            <consortium name="WormBaseParasite"/>
        </authorList>
    </citation>
    <scope>IDENTIFICATION</scope>
</reference>
<evidence type="ECO:0000256" key="1">
    <source>
        <dbReference type="ARBA" id="ARBA00004567"/>
    </source>
</evidence>
<evidence type="ECO:0000256" key="4">
    <source>
        <dbReference type="ARBA" id="ARBA00013472"/>
    </source>
</evidence>
<dbReference type="GO" id="GO:0051028">
    <property type="term" value="P:mRNA transport"/>
    <property type="evidence" value="ECO:0007669"/>
    <property type="project" value="UniProtKB-KW"/>
</dbReference>
<dbReference type="GO" id="GO:0000973">
    <property type="term" value="P:post-transcriptional tethering of RNA polymerase II gene DNA at nuclear periphery"/>
    <property type="evidence" value="ECO:0007669"/>
    <property type="project" value="TreeGrafter"/>
</dbReference>